<keyword evidence="1" id="KW-0472">Membrane</keyword>
<comment type="caution">
    <text evidence="2">The sequence shown here is derived from an EMBL/GenBank/DDBJ whole genome shotgun (WGS) entry which is preliminary data.</text>
</comment>
<gene>
    <name evidence="2" type="ORF">S03H2_39334</name>
</gene>
<accession>X1HSZ4</accession>
<dbReference type="SUPFAM" id="SSF103473">
    <property type="entry name" value="MFS general substrate transporter"/>
    <property type="match status" value="1"/>
</dbReference>
<reference evidence="2" key="1">
    <citation type="journal article" date="2014" name="Front. Microbiol.">
        <title>High frequency of phylogenetically diverse reductive dehalogenase-homologous genes in deep subseafloor sedimentary metagenomes.</title>
        <authorList>
            <person name="Kawai M."/>
            <person name="Futagami T."/>
            <person name="Toyoda A."/>
            <person name="Takaki Y."/>
            <person name="Nishi S."/>
            <person name="Hori S."/>
            <person name="Arai W."/>
            <person name="Tsubouchi T."/>
            <person name="Morono Y."/>
            <person name="Uchiyama I."/>
            <person name="Ito T."/>
            <person name="Fujiyama A."/>
            <person name="Inagaki F."/>
            <person name="Takami H."/>
        </authorList>
    </citation>
    <scope>NUCLEOTIDE SEQUENCE</scope>
    <source>
        <strain evidence="2">Expedition CK06-06</strain>
    </source>
</reference>
<dbReference type="AlphaFoldDB" id="X1HSZ4"/>
<feature type="transmembrane region" description="Helical" evidence="1">
    <location>
        <begin position="73"/>
        <end position="91"/>
    </location>
</feature>
<keyword evidence="1" id="KW-1133">Transmembrane helix</keyword>
<keyword evidence="1" id="KW-0812">Transmembrane</keyword>
<sequence>MEKSQAILILVAFILVAAIFTLIITNLPTYLRVVKTCLVSELSGLFLGFTLVFGILGAYFSGRVKLRFGMSNSIIAISVFLIITIIIYLILDSSNLMTNLIFYAVL</sequence>
<protein>
    <submittedName>
        <fullName evidence="2">Uncharacterized protein</fullName>
    </submittedName>
</protein>
<proteinExistence type="predicted"/>
<organism evidence="2">
    <name type="scientific">marine sediment metagenome</name>
    <dbReference type="NCBI Taxonomy" id="412755"/>
    <lineage>
        <taxon>unclassified sequences</taxon>
        <taxon>metagenomes</taxon>
        <taxon>ecological metagenomes</taxon>
    </lineage>
</organism>
<dbReference type="InterPro" id="IPR036259">
    <property type="entry name" value="MFS_trans_sf"/>
</dbReference>
<feature type="transmembrane region" description="Helical" evidence="1">
    <location>
        <begin position="42"/>
        <end position="61"/>
    </location>
</feature>
<evidence type="ECO:0000313" key="2">
    <source>
        <dbReference type="EMBL" id="GAH48398.1"/>
    </source>
</evidence>
<name>X1HSZ4_9ZZZZ</name>
<evidence type="ECO:0000256" key="1">
    <source>
        <dbReference type="SAM" id="Phobius"/>
    </source>
</evidence>
<dbReference type="EMBL" id="BARU01024307">
    <property type="protein sequence ID" value="GAH48398.1"/>
    <property type="molecule type" value="Genomic_DNA"/>
</dbReference>
<feature type="transmembrane region" description="Helical" evidence="1">
    <location>
        <begin position="7"/>
        <end position="30"/>
    </location>
</feature>
<feature type="non-terminal residue" evidence="2">
    <location>
        <position position="106"/>
    </location>
</feature>